<dbReference type="SUPFAM" id="SSF140984">
    <property type="entry name" value="PTPA-like"/>
    <property type="match status" value="1"/>
</dbReference>
<dbReference type="InterPro" id="IPR043170">
    <property type="entry name" value="PTPA_C_lid"/>
</dbReference>
<evidence type="ECO:0000256" key="5">
    <source>
        <dbReference type="ARBA" id="ARBA00023235"/>
    </source>
</evidence>
<dbReference type="Pfam" id="PF03095">
    <property type="entry name" value="PTPA"/>
    <property type="match status" value="1"/>
</dbReference>
<dbReference type="RefSeq" id="XP_037142397.1">
    <property type="nucleotide sequence ID" value="XM_037286502.1"/>
</dbReference>
<keyword evidence="4 6" id="KW-0697">Rotamase</keyword>
<comment type="catalytic activity">
    <reaction evidence="1 6">
        <text>[protein]-peptidylproline (omega=180) = [protein]-peptidylproline (omega=0)</text>
        <dbReference type="Rhea" id="RHEA:16237"/>
        <dbReference type="Rhea" id="RHEA-COMP:10747"/>
        <dbReference type="Rhea" id="RHEA-COMP:10748"/>
        <dbReference type="ChEBI" id="CHEBI:83833"/>
        <dbReference type="ChEBI" id="CHEBI:83834"/>
        <dbReference type="EC" id="5.2.1.8"/>
    </reaction>
</comment>
<name>A0A7H9AY18_ZYGMR</name>
<evidence type="ECO:0000256" key="1">
    <source>
        <dbReference type="ARBA" id="ARBA00000971"/>
    </source>
</evidence>
<reference evidence="7 8" key="1">
    <citation type="submission" date="2020-07" db="EMBL/GenBank/DDBJ databases">
        <title>The yeast mating-type switching endonuclease HO is a domesticated member of an unorthodox homing genetic element family.</title>
        <authorList>
            <person name="Coughlan A.Y."/>
            <person name="Lombardi L."/>
            <person name="Braun-Galleani S."/>
            <person name="Martos A.R."/>
            <person name="Galeote V."/>
            <person name="Bigey F."/>
            <person name="Dequin S."/>
            <person name="Byrne K.P."/>
            <person name="Wolfe K.H."/>
        </authorList>
    </citation>
    <scope>NUCLEOTIDE SEQUENCE [LARGE SCALE GENOMIC DNA]</scope>
    <source>
        <strain evidence="7 8">NRRL Y-6702</strain>
    </source>
</reference>
<evidence type="ECO:0000256" key="6">
    <source>
        <dbReference type="RuleBase" id="RU361210"/>
    </source>
</evidence>
<dbReference type="GO" id="GO:0005737">
    <property type="term" value="C:cytoplasm"/>
    <property type="evidence" value="ECO:0007669"/>
    <property type="project" value="UniProtKB-SubCell"/>
</dbReference>
<dbReference type="EMBL" id="CP058604">
    <property type="protein sequence ID" value="QLG70669.1"/>
    <property type="molecule type" value="Genomic_DNA"/>
</dbReference>
<organism evidence="7 8">
    <name type="scientific">Zygotorulaspora mrakii</name>
    <name type="common">Zygosaccharomyces mrakii</name>
    <dbReference type="NCBI Taxonomy" id="42260"/>
    <lineage>
        <taxon>Eukaryota</taxon>
        <taxon>Fungi</taxon>
        <taxon>Dikarya</taxon>
        <taxon>Ascomycota</taxon>
        <taxon>Saccharomycotina</taxon>
        <taxon>Saccharomycetes</taxon>
        <taxon>Saccharomycetales</taxon>
        <taxon>Saccharomycetaceae</taxon>
        <taxon>Zygotorulaspora</taxon>
    </lineage>
</organism>
<keyword evidence="8" id="KW-1185">Reference proteome</keyword>
<accession>A0A7H9AY18</accession>
<dbReference type="GO" id="GO:0000159">
    <property type="term" value="C:protein phosphatase type 2A complex"/>
    <property type="evidence" value="ECO:0007669"/>
    <property type="project" value="TreeGrafter"/>
</dbReference>
<dbReference type="KEGG" id="zmk:HG535_0A06110"/>
<dbReference type="AlphaFoldDB" id="A0A7H9AY18"/>
<sequence>MIPEKRLLTKDDILLWENSETRHKLVDFLTSLAEAVKGHENTDYKEPISESIKSVVKILNRIRELVKKNPVTQDANSSRFGKVEFRDFYHDVSESSTSTISDTFPSLSQDQVTELSAYLTESWGNERRIDYGSGHELNFLCFLYGLLKCNIFQLERDARNMVLKVFITYLDIMRLIETTYWLEPAGSHGVWGLDDYHFLPFLFGAFQLSTHPHLKPTSIHNGEVVEMFQDKYLYFGCIAFINSVKTVASLRWHSPMLDDISGVRRWAKVAGGMVKMYEAEVLGKLPIMQHFLFGEFLPCPEGVSPLRDHSHDDDEGVDCCHVHDHSRINTWGDCCGIKVPSAIAATQMNKKNHKPIPFD</sequence>
<evidence type="ECO:0000256" key="4">
    <source>
        <dbReference type="ARBA" id="ARBA00023110"/>
    </source>
</evidence>
<dbReference type="GeneID" id="59234305"/>
<dbReference type="Proteomes" id="UP000509704">
    <property type="component" value="Chromosome 1"/>
</dbReference>
<dbReference type="GO" id="GO:0005634">
    <property type="term" value="C:nucleus"/>
    <property type="evidence" value="ECO:0007669"/>
    <property type="project" value="TreeGrafter"/>
</dbReference>
<evidence type="ECO:0000256" key="2">
    <source>
        <dbReference type="ARBA" id="ARBA00004496"/>
    </source>
</evidence>
<dbReference type="OrthoDB" id="16120at2759"/>
<dbReference type="PIRSF" id="PIRSF016325">
    <property type="entry name" value="Phstyr_phstse_ac"/>
    <property type="match status" value="1"/>
</dbReference>
<dbReference type="FunFam" id="1.20.120.1150:FF:000002">
    <property type="entry name" value="Serine/threonine-protein phosphatase 2A activator"/>
    <property type="match status" value="1"/>
</dbReference>
<comment type="similarity">
    <text evidence="6">Belongs to the PTPA-type PPIase family.</text>
</comment>
<dbReference type="GO" id="GO:0008160">
    <property type="term" value="F:protein tyrosine phosphatase activator activity"/>
    <property type="evidence" value="ECO:0007669"/>
    <property type="project" value="TreeGrafter"/>
</dbReference>
<dbReference type="GO" id="GO:0007052">
    <property type="term" value="P:mitotic spindle organization"/>
    <property type="evidence" value="ECO:0007669"/>
    <property type="project" value="TreeGrafter"/>
</dbReference>
<comment type="subcellular location">
    <subcellularLocation>
        <location evidence="2 6">Cytoplasm</location>
    </subcellularLocation>
</comment>
<evidence type="ECO:0000313" key="7">
    <source>
        <dbReference type="EMBL" id="QLG70669.1"/>
    </source>
</evidence>
<keyword evidence="5 6" id="KW-0413">Isomerase</keyword>
<dbReference type="CDD" id="cd04087">
    <property type="entry name" value="PTPA"/>
    <property type="match status" value="1"/>
</dbReference>
<protein>
    <recommendedName>
        <fullName evidence="6">Serine/threonine-protein phosphatase 2A activator</fullName>
        <ecNumber evidence="6">5.2.1.8</ecNumber>
    </recommendedName>
    <alternativeName>
        <fullName evidence="6">Phosphotyrosyl phosphatase activator</fullName>
    </alternativeName>
</protein>
<keyword evidence="3 6" id="KW-0963">Cytoplasm</keyword>
<dbReference type="InterPro" id="IPR004327">
    <property type="entry name" value="Phstyr_phstse_ac"/>
</dbReference>
<dbReference type="InterPro" id="IPR037218">
    <property type="entry name" value="PTPA_sf"/>
</dbReference>
<dbReference type="EC" id="5.2.1.8" evidence="6"/>
<dbReference type="PANTHER" id="PTHR10012:SF5">
    <property type="entry name" value="SERINE_THREONINE-PROTEIN PHOSPHATASE 2A ACTIVATOR 2"/>
    <property type="match status" value="1"/>
</dbReference>
<dbReference type="PANTHER" id="PTHR10012">
    <property type="entry name" value="SERINE/THREONINE-PROTEIN PHOSPHATASE 2A REGULATORY SUBUNIT B"/>
    <property type="match status" value="1"/>
</dbReference>
<evidence type="ECO:0000313" key="8">
    <source>
        <dbReference type="Proteomes" id="UP000509704"/>
    </source>
</evidence>
<gene>
    <name evidence="7" type="ORF">HG535_0A06110</name>
</gene>
<comment type="function">
    <text evidence="6">PPIases accelerate the folding of proteins. It catalyzes the cis-trans isomerization of proline imidic peptide bonds in oligopeptides.</text>
</comment>
<evidence type="ECO:0000256" key="3">
    <source>
        <dbReference type="ARBA" id="ARBA00022490"/>
    </source>
</evidence>
<dbReference type="Gene3D" id="1.20.120.1150">
    <property type="match status" value="1"/>
</dbReference>
<proteinExistence type="inferred from homology"/>
<dbReference type="GO" id="GO:0003755">
    <property type="term" value="F:peptidyl-prolyl cis-trans isomerase activity"/>
    <property type="evidence" value="ECO:0007669"/>
    <property type="project" value="UniProtKB-KW"/>
</dbReference>